<keyword evidence="1" id="KW-0812">Transmembrane</keyword>
<evidence type="ECO:0000313" key="2">
    <source>
        <dbReference type="EMBL" id="XBS38162.1"/>
    </source>
</evidence>
<keyword evidence="1" id="KW-1133">Transmembrane helix</keyword>
<evidence type="ECO:0000256" key="1">
    <source>
        <dbReference type="SAM" id="Phobius"/>
    </source>
</evidence>
<protein>
    <submittedName>
        <fullName evidence="2">Uncharacterized protein</fullName>
    </submittedName>
</protein>
<organism evidence="2">
    <name type="scientific">Xanthomonas sp. 10-10</name>
    <dbReference type="NCBI Taxonomy" id="3115848"/>
    <lineage>
        <taxon>Bacteria</taxon>
        <taxon>Pseudomonadati</taxon>
        <taxon>Pseudomonadota</taxon>
        <taxon>Gammaproteobacteria</taxon>
        <taxon>Lysobacterales</taxon>
        <taxon>Lysobacteraceae</taxon>
        <taxon>Xanthomonas</taxon>
    </lineage>
</organism>
<reference evidence="2" key="1">
    <citation type="submission" date="2024-02" db="EMBL/GenBank/DDBJ databases">
        <title>Complete genome sequence of Xanthomonas sp. 10-10.</title>
        <authorList>
            <person name="Biessy A."/>
            <person name="Ciotola M."/>
            <person name="Cadieux M."/>
            <person name="Soufiane B."/>
            <person name="Laforest M."/>
            <person name="Filion M."/>
        </authorList>
    </citation>
    <scope>NUCLEOTIDE SEQUENCE</scope>
    <source>
        <strain evidence="2">10-10</strain>
    </source>
</reference>
<dbReference type="RefSeq" id="WP_349656622.1">
    <property type="nucleotide sequence ID" value="NZ_CP144460.1"/>
</dbReference>
<keyword evidence="1" id="KW-0472">Membrane</keyword>
<dbReference type="AlphaFoldDB" id="A0AAU7P954"/>
<gene>
    <name evidence="2" type="ORF">VZ068_01060</name>
</gene>
<proteinExistence type="predicted"/>
<dbReference type="EMBL" id="CP144460">
    <property type="protein sequence ID" value="XBS38162.1"/>
    <property type="molecule type" value="Genomic_DNA"/>
</dbReference>
<name>A0AAU7P954_9XANT</name>
<accession>A0AAU7P954</accession>
<feature type="transmembrane region" description="Helical" evidence="1">
    <location>
        <begin position="94"/>
        <end position="114"/>
    </location>
</feature>
<sequence length="148" mass="16277">MKNEERFEVIIETDGGGIDVRLLNEFFYNFRAAYAAAILHAPGSVMTPQFEYENTDWLRSNVNGSDWKQIAHFARIDLGEGNLKIVDIRRENPLTIIFSGVFVALAVAVIISGGELKAGPLKVKLPPLGEGIAKLRQALGRPPGRGED</sequence>